<accession>A0A9P6VS18</accession>
<feature type="transmembrane region" description="Helical" evidence="6">
    <location>
        <begin position="32"/>
        <end position="53"/>
    </location>
</feature>
<feature type="transmembrane region" description="Helical" evidence="6">
    <location>
        <begin position="159"/>
        <end position="183"/>
    </location>
</feature>
<keyword evidence="8" id="KW-1185">Reference proteome</keyword>
<dbReference type="SMART" id="SM01417">
    <property type="entry name" value="Solute_trans_a"/>
    <property type="match status" value="1"/>
</dbReference>
<keyword evidence="3 6" id="KW-1133">Transmembrane helix</keyword>
<evidence type="ECO:0000313" key="7">
    <source>
        <dbReference type="EMBL" id="KAG0652534.1"/>
    </source>
</evidence>
<dbReference type="GO" id="GO:0016020">
    <property type="term" value="C:membrane"/>
    <property type="evidence" value="ECO:0007669"/>
    <property type="project" value="UniProtKB-SubCell"/>
</dbReference>
<proteinExistence type="predicted"/>
<feature type="transmembrane region" description="Helical" evidence="6">
    <location>
        <begin position="73"/>
        <end position="94"/>
    </location>
</feature>
<name>A0A9P6VS18_9HELO</name>
<dbReference type="AlphaFoldDB" id="A0A9P6VS18"/>
<reference evidence="7" key="1">
    <citation type="submission" date="2019-07" db="EMBL/GenBank/DDBJ databases">
        <title>Hyphodiscus hymeniophilus genome sequencing and assembly.</title>
        <authorList>
            <person name="Kramer G."/>
            <person name="Nodwell J."/>
        </authorList>
    </citation>
    <scope>NUCLEOTIDE SEQUENCE</scope>
    <source>
        <strain evidence="7">ATCC 34498</strain>
    </source>
</reference>
<feature type="transmembrane region" description="Helical" evidence="6">
    <location>
        <begin position="195"/>
        <end position="216"/>
    </location>
</feature>
<feature type="transmembrane region" description="Helical" evidence="6">
    <location>
        <begin position="236"/>
        <end position="255"/>
    </location>
</feature>
<keyword evidence="4 6" id="KW-0472">Membrane</keyword>
<dbReference type="PANTHER" id="PTHR23423">
    <property type="entry name" value="ORGANIC SOLUTE TRANSPORTER-RELATED"/>
    <property type="match status" value="1"/>
</dbReference>
<feature type="transmembrane region" description="Helical" evidence="6">
    <location>
        <begin position="275"/>
        <end position="296"/>
    </location>
</feature>
<comment type="caution">
    <text evidence="7">The sequence shown here is derived from an EMBL/GenBank/DDBJ whole genome shotgun (WGS) entry which is preliminary data.</text>
</comment>
<protein>
    <submittedName>
        <fullName evidence="7">Transmembrane</fullName>
    </submittedName>
</protein>
<dbReference type="EMBL" id="VNKQ01000002">
    <property type="protein sequence ID" value="KAG0652534.1"/>
    <property type="molecule type" value="Genomic_DNA"/>
</dbReference>
<feature type="region of interest" description="Disordered" evidence="5">
    <location>
        <begin position="367"/>
        <end position="388"/>
    </location>
</feature>
<dbReference type="InterPro" id="IPR005178">
    <property type="entry name" value="Ostalpha/TMEM184C"/>
</dbReference>
<sequence>MGNGHSTPTCPTVDQSGPPIQHLVGNLTFHRLSVIISGAAAVWSCLIAVTLVFSHATHFSNPPEQKQFVNRQIIRIINIIPFFALVTLLCVWQNGSQQPYIAPALDVGEAFPMAAAFLLMSAYLVPEEGNRESFFNQLEMIDKKGNSTGSGSWKWYKKLSLLVIQWIPVSILLWIAAAASLAAGTYCGTSNKPHFAHIWITLLRMLSTVLCIAAILRFYKRSKSELKPRGSLKQLICFKLIVALNFLQTFIFNFLESGGHLQANKYLSFNDLSHGIPSLMLSCEIAIIAPFFFIAYSPKRYIIRNPSDEARRHQGYAGGPFGFYAILSAINIVDIVTTLLQAIKGRAEGGGFNIAIHNDFRGYSEAPDYGQDIPVDRQGGRKDRRQRY</sequence>
<evidence type="ECO:0000313" key="8">
    <source>
        <dbReference type="Proteomes" id="UP000785200"/>
    </source>
</evidence>
<organism evidence="7 8">
    <name type="scientific">Hyphodiscus hymeniophilus</name>
    <dbReference type="NCBI Taxonomy" id="353542"/>
    <lineage>
        <taxon>Eukaryota</taxon>
        <taxon>Fungi</taxon>
        <taxon>Dikarya</taxon>
        <taxon>Ascomycota</taxon>
        <taxon>Pezizomycotina</taxon>
        <taxon>Leotiomycetes</taxon>
        <taxon>Helotiales</taxon>
        <taxon>Hyphodiscaceae</taxon>
        <taxon>Hyphodiscus</taxon>
    </lineage>
</organism>
<evidence type="ECO:0000256" key="3">
    <source>
        <dbReference type="ARBA" id="ARBA00022989"/>
    </source>
</evidence>
<evidence type="ECO:0000256" key="4">
    <source>
        <dbReference type="ARBA" id="ARBA00023136"/>
    </source>
</evidence>
<evidence type="ECO:0000256" key="1">
    <source>
        <dbReference type="ARBA" id="ARBA00004141"/>
    </source>
</evidence>
<gene>
    <name evidence="7" type="ORF">D0Z07_0613</name>
</gene>
<dbReference type="Pfam" id="PF03619">
    <property type="entry name" value="Solute_trans_a"/>
    <property type="match status" value="1"/>
</dbReference>
<comment type="subcellular location">
    <subcellularLocation>
        <location evidence="1">Membrane</location>
        <topology evidence="1">Multi-pass membrane protein</topology>
    </subcellularLocation>
</comment>
<evidence type="ECO:0000256" key="2">
    <source>
        <dbReference type="ARBA" id="ARBA00022692"/>
    </source>
</evidence>
<dbReference type="Proteomes" id="UP000785200">
    <property type="component" value="Unassembled WGS sequence"/>
</dbReference>
<keyword evidence="2 6" id="KW-0812">Transmembrane</keyword>
<dbReference type="OrthoDB" id="5348404at2759"/>
<evidence type="ECO:0000256" key="5">
    <source>
        <dbReference type="SAM" id="MobiDB-lite"/>
    </source>
</evidence>
<evidence type="ECO:0000256" key="6">
    <source>
        <dbReference type="SAM" id="Phobius"/>
    </source>
</evidence>